<dbReference type="EMBL" id="JEMG01000001">
    <property type="protein sequence ID" value="EYC52387.1"/>
    <property type="molecule type" value="Genomic_DNA"/>
</dbReference>
<proteinExistence type="predicted"/>
<keyword evidence="1" id="KW-1133">Transmembrane helix</keyword>
<feature type="transmembrane region" description="Helical" evidence="1">
    <location>
        <begin position="238"/>
        <end position="258"/>
    </location>
</feature>
<dbReference type="RefSeq" id="WP_035609715.1">
    <property type="nucleotide sequence ID" value="NZ_JEMG01000001.1"/>
</dbReference>
<feature type="transmembrane region" description="Helical" evidence="1">
    <location>
        <begin position="185"/>
        <end position="207"/>
    </location>
</feature>
<evidence type="ECO:0000313" key="3">
    <source>
        <dbReference type="Proteomes" id="UP000023268"/>
    </source>
</evidence>
<feature type="transmembrane region" description="Helical" evidence="1">
    <location>
        <begin position="116"/>
        <end position="134"/>
    </location>
</feature>
<protein>
    <recommendedName>
        <fullName evidence="4">ABC transporter permease</fullName>
    </recommendedName>
</protein>
<gene>
    <name evidence="2" type="ORF">AZ34_15895</name>
</gene>
<evidence type="ECO:0000256" key="1">
    <source>
        <dbReference type="SAM" id="Phobius"/>
    </source>
</evidence>
<dbReference type="OrthoDB" id="8885681at2"/>
<feature type="transmembrane region" description="Helical" evidence="1">
    <location>
        <begin position="47"/>
        <end position="71"/>
    </location>
</feature>
<dbReference type="eggNOG" id="ENOG5033PJH">
    <property type="taxonomic scope" value="Bacteria"/>
</dbReference>
<reference evidence="2 3" key="1">
    <citation type="submission" date="2014-02" db="EMBL/GenBank/DDBJ databases">
        <title>Draft Genome of Hylemonella gracilis isolated from the Niagara River.</title>
        <authorList>
            <person name="Pawlowski D.R."/>
            <person name="Koudelka G.B."/>
        </authorList>
    </citation>
    <scope>NUCLEOTIDE SEQUENCE [LARGE SCALE GENOMIC DNA]</scope>
    <source>
        <strain evidence="2 3">Niagara R</strain>
    </source>
</reference>
<dbReference type="Proteomes" id="UP000023268">
    <property type="component" value="Unassembled WGS sequence"/>
</dbReference>
<keyword evidence="1" id="KW-0812">Transmembrane</keyword>
<accession>A0A016XLD0</accession>
<evidence type="ECO:0008006" key="4">
    <source>
        <dbReference type="Google" id="ProtNLM"/>
    </source>
</evidence>
<organism evidence="2 3">
    <name type="scientific">Hylemonella gracilis str. Niagara R</name>
    <dbReference type="NCBI Taxonomy" id="1458275"/>
    <lineage>
        <taxon>Bacteria</taxon>
        <taxon>Pseudomonadati</taxon>
        <taxon>Pseudomonadota</taxon>
        <taxon>Betaproteobacteria</taxon>
        <taxon>Burkholderiales</taxon>
        <taxon>Comamonadaceae</taxon>
        <taxon>Hylemonella</taxon>
    </lineage>
</organism>
<dbReference type="AlphaFoldDB" id="A0A016XLD0"/>
<evidence type="ECO:0000313" key="2">
    <source>
        <dbReference type="EMBL" id="EYC52387.1"/>
    </source>
</evidence>
<name>A0A016XLD0_9BURK</name>
<keyword evidence="1" id="KW-0472">Membrane</keyword>
<sequence length="268" mass="28922">MKKLFEILGMAAVVVMLTPFLFAWVPGAGEWSVGLPAAYWHSLVTSFRQLSITLAFTVFVAGAVTVVLGYCSILWPVVGKTTAAVLDAVESIPAILVALFCYAPVAVALASNSASTSTILSLSVFIFAATLTTLPEAVRGVALPLGELYHRKYSVSLRSYGFTRGRILAVLLNSKDMRDVLRRTAAVILLKTLVLDCSFSFIIQVGMGANGTPAHTSPGGLIAAWRMVLLRDIDGSRVMFWLPVILLVMVSFAFLLLLGQDKQKEQHT</sequence>
<dbReference type="STRING" id="1458275.AZ34_15895"/>
<feature type="transmembrane region" description="Helical" evidence="1">
    <location>
        <begin position="7"/>
        <end position="27"/>
    </location>
</feature>
<feature type="transmembrane region" description="Helical" evidence="1">
    <location>
        <begin position="92"/>
        <end position="110"/>
    </location>
</feature>
<comment type="caution">
    <text evidence="2">The sequence shown here is derived from an EMBL/GenBank/DDBJ whole genome shotgun (WGS) entry which is preliminary data.</text>
</comment>